<dbReference type="Gene3D" id="3.40.50.2000">
    <property type="entry name" value="Glycogen Phosphorylase B"/>
    <property type="match status" value="2"/>
</dbReference>
<keyword evidence="2" id="KW-0808">Transferase</keyword>
<dbReference type="AlphaFoldDB" id="A0A6N7VSP8"/>
<comment type="cofactor">
    <cofactor evidence="2">
        <name>pyridoxal 5'-phosphate</name>
        <dbReference type="ChEBI" id="CHEBI:597326"/>
    </cofactor>
</comment>
<dbReference type="EC" id="2.4.1.1" evidence="2"/>
<dbReference type="Proteomes" id="UP000441925">
    <property type="component" value="Unassembled WGS sequence"/>
</dbReference>
<comment type="caution">
    <text evidence="3">The sequence shown here is derived from an EMBL/GenBank/DDBJ whole genome shotgun (WGS) entry which is preliminary data.</text>
</comment>
<dbReference type="GO" id="GO:0005980">
    <property type="term" value="P:glycogen catabolic process"/>
    <property type="evidence" value="ECO:0007669"/>
    <property type="project" value="TreeGrafter"/>
</dbReference>
<organism evidence="3 4">
    <name type="scientific">Anaerococcus porci</name>
    <dbReference type="NCBI Taxonomy" id="2652269"/>
    <lineage>
        <taxon>Bacteria</taxon>
        <taxon>Bacillati</taxon>
        <taxon>Bacillota</taxon>
        <taxon>Tissierellia</taxon>
        <taxon>Tissierellales</taxon>
        <taxon>Peptoniphilaceae</taxon>
        <taxon>Anaerococcus</taxon>
    </lineage>
</organism>
<protein>
    <recommendedName>
        <fullName evidence="2">Alpha-1,4 glucan phosphorylase</fullName>
        <ecNumber evidence="2">2.4.1.1</ecNumber>
    </recommendedName>
</protein>
<comment type="catalytic activity">
    <reaction evidence="2">
        <text>[(1-&gt;4)-alpha-D-glucosyl](n) + phosphate = [(1-&gt;4)-alpha-D-glucosyl](n-1) + alpha-D-glucose 1-phosphate</text>
        <dbReference type="Rhea" id="RHEA:41732"/>
        <dbReference type="Rhea" id="RHEA-COMP:9584"/>
        <dbReference type="Rhea" id="RHEA-COMP:9586"/>
        <dbReference type="ChEBI" id="CHEBI:15444"/>
        <dbReference type="ChEBI" id="CHEBI:43474"/>
        <dbReference type="ChEBI" id="CHEBI:58601"/>
        <dbReference type="EC" id="2.4.1.1"/>
    </reaction>
</comment>
<comment type="function">
    <text evidence="2">Allosteric enzyme that catalyzes the rate-limiting step in glycogen catabolism, the phosphorolytic cleavage of glycogen to produce glucose-1-phosphate, and plays a central role in maintaining cellular and organismal glucose homeostasis.</text>
</comment>
<dbReference type="PIRSF" id="PIRSF000460">
    <property type="entry name" value="Pprylas_GlgP"/>
    <property type="match status" value="1"/>
</dbReference>
<evidence type="ECO:0000256" key="2">
    <source>
        <dbReference type="RuleBase" id="RU000587"/>
    </source>
</evidence>
<gene>
    <name evidence="3" type="ORF">FYJ26_00035</name>
</gene>
<accession>A0A6N7VSP8</accession>
<keyword evidence="4" id="KW-1185">Reference proteome</keyword>
<keyword evidence="2" id="KW-0328">Glycosyltransferase</keyword>
<dbReference type="GO" id="GO:0030170">
    <property type="term" value="F:pyridoxal phosphate binding"/>
    <property type="evidence" value="ECO:0007669"/>
    <property type="project" value="TreeGrafter"/>
</dbReference>
<keyword evidence="2" id="KW-0663">Pyridoxal phosphate</keyword>
<evidence type="ECO:0000313" key="4">
    <source>
        <dbReference type="Proteomes" id="UP000441925"/>
    </source>
</evidence>
<evidence type="ECO:0000256" key="1">
    <source>
        <dbReference type="ARBA" id="ARBA00006047"/>
    </source>
</evidence>
<dbReference type="GO" id="GO:0005737">
    <property type="term" value="C:cytoplasm"/>
    <property type="evidence" value="ECO:0007669"/>
    <property type="project" value="TreeGrafter"/>
</dbReference>
<sequence>MKDNIILKRIQSFLYSFYAKDLKEARIGEVYDALVNALMQDLGIRWVESNKINNDIDTYLLSFEYNPSKFLEEVVLSLDLKDQLDDFIKDIDFSYEDLINYEKEPSLGNGDIGTAAWYLIKEFSKKKIKAMAYALRYESGSMKQEIREGKQFVNPNNWLYRGNKWEHKKSFSYILNIENRDLKSVAYDMPVINRNNKFINTLRLWKSESINKINYMNLSSGDLESVYSDYAKDNSLTQFLYLDNSNYEGKFYRLRQEYFYCVSCIQDIFRRYFKKEADIKFIGEKVNIILADIHPTQAIIEFIRSLYQGYGIELEESVNLARKVFTHIAILLTPESKEYYSMDMVKKIDSNFYEFLYILNEYCKNKYNDSIFENNSLSYKKINMYFTKNFYYLSKVYQENSEDSSKNSSYINFGIDKELYSYTNNEYFNKVLSNHNIYNIESFALDDFEDKTIFDDLDESKLLNKKNLIKKLGLENDRINPYSIFDMQLSVFHEAKRQLLNALSIASIYYKLKDNSNINFSPTSYIFSGFANDGYFMAKEVIKFILALKHMIDSDVLIKNKLKIIFIEDINVEKSKILYPACDIYSNLTLVNFDNESFNMLNSAHNFSNICSTKGGILENITKENSIYKFGNEFIEINDVKKNYNARDFYYKDDIIRYIVDNLINEDYYRLPYNFKIIYDYLIKYNDSFFIFKDLDKLTKLRFKMSKDYLDKELWINNEIRNIIWANNFSLDKKF</sequence>
<dbReference type="InterPro" id="IPR000811">
    <property type="entry name" value="Glyco_trans_35"/>
</dbReference>
<dbReference type="SUPFAM" id="SSF53756">
    <property type="entry name" value="UDP-Glycosyltransferase/glycogen phosphorylase"/>
    <property type="match status" value="1"/>
</dbReference>
<proteinExistence type="inferred from homology"/>
<dbReference type="GO" id="GO:0008184">
    <property type="term" value="F:glycogen phosphorylase activity"/>
    <property type="evidence" value="ECO:0007669"/>
    <property type="project" value="InterPro"/>
</dbReference>
<evidence type="ECO:0000313" key="3">
    <source>
        <dbReference type="EMBL" id="MSS76837.1"/>
    </source>
</evidence>
<dbReference type="EMBL" id="VULQ01000001">
    <property type="protein sequence ID" value="MSS76837.1"/>
    <property type="molecule type" value="Genomic_DNA"/>
</dbReference>
<dbReference type="PANTHER" id="PTHR11468:SF3">
    <property type="entry name" value="GLYCOGEN PHOSPHORYLASE, LIVER FORM"/>
    <property type="match status" value="1"/>
</dbReference>
<keyword evidence="2" id="KW-0119">Carbohydrate metabolism</keyword>
<dbReference type="PANTHER" id="PTHR11468">
    <property type="entry name" value="GLYCOGEN PHOSPHORYLASE"/>
    <property type="match status" value="1"/>
</dbReference>
<dbReference type="RefSeq" id="WP_154538696.1">
    <property type="nucleotide sequence ID" value="NZ_VULQ01000001.1"/>
</dbReference>
<comment type="similarity">
    <text evidence="1 2">Belongs to the glycogen phosphorylase family.</text>
</comment>
<name>A0A6N7VSP8_9FIRM</name>
<reference evidence="3 4" key="1">
    <citation type="submission" date="2019-08" db="EMBL/GenBank/DDBJ databases">
        <title>In-depth cultivation of the pig gut microbiome towards novel bacterial diversity and tailored functional studies.</title>
        <authorList>
            <person name="Wylensek D."/>
            <person name="Hitch T.C.A."/>
            <person name="Clavel T."/>
        </authorList>
    </citation>
    <scope>NUCLEOTIDE SEQUENCE [LARGE SCALE GENOMIC DNA]</scope>
    <source>
        <strain evidence="3 4">WCA-380-WT-2B</strain>
    </source>
</reference>
<dbReference type="Pfam" id="PF00343">
    <property type="entry name" value="Phosphorylase"/>
    <property type="match status" value="2"/>
</dbReference>